<dbReference type="PIRSF" id="PIRSF000178">
    <property type="entry name" value="SDH_cyt_b560"/>
    <property type="match status" value="1"/>
</dbReference>
<evidence type="ECO:0000256" key="2">
    <source>
        <dbReference type="ARBA" id="ARBA00004141"/>
    </source>
</evidence>
<proteinExistence type="inferred from homology"/>
<dbReference type="InterPro" id="IPR034804">
    <property type="entry name" value="SQR/QFR_C/D"/>
</dbReference>
<keyword evidence="6 13" id="KW-0812">Transmembrane</keyword>
<dbReference type="InterPro" id="IPR000701">
    <property type="entry name" value="SuccDH_FuR_B_TM-su"/>
</dbReference>
<evidence type="ECO:0000256" key="9">
    <source>
        <dbReference type="ARBA" id="ARBA00023004"/>
    </source>
</evidence>
<evidence type="ECO:0000256" key="12">
    <source>
        <dbReference type="PIRSR" id="PIRSR000178-1"/>
    </source>
</evidence>
<evidence type="ECO:0000256" key="7">
    <source>
        <dbReference type="ARBA" id="ARBA00022723"/>
    </source>
</evidence>
<keyword evidence="10 13" id="KW-0472">Membrane</keyword>
<accession>A0A219B7L2</accession>
<protein>
    <recommendedName>
        <fullName evidence="4">Succinate dehydrogenase cytochrome b556 subunit</fullName>
    </recommendedName>
</protein>
<keyword evidence="8 13" id="KW-1133">Transmembrane helix</keyword>
<dbReference type="GO" id="GO:0046872">
    <property type="term" value="F:metal ion binding"/>
    <property type="evidence" value="ECO:0007669"/>
    <property type="project" value="UniProtKB-KW"/>
</dbReference>
<comment type="subcellular location">
    <subcellularLocation>
        <location evidence="2">Membrane</location>
        <topology evidence="2">Multi-pass membrane protein</topology>
    </subcellularLocation>
</comment>
<evidence type="ECO:0000256" key="13">
    <source>
        <dbReference type="SAM" id="Phobius"/>
    </source>
</evidence>
<dbReference type="PROSITE" id="PS01001">
    <property type="entry name" value="SDH_CYT_2"/>
    <property type="match status" value="1"/>
</dbReference>
<dbReference type="InterPro" id="IPR014314">
    <property type="entry name" value="Succ_DH_cytb556"/>
</dbReference>
<dbReference type="GO" id="GO:0006099">
    <property type="term" value="P:tricarboxylic acid cycle"/>
    <property type="evidence" value="ECO:0007669"/>
    <property type="project" value="InterPro"/>
</dbReference>
<evidence type="ECO:0000256" key="4">
    <source>
        <dbReference type="ARBA" id="ARBA00020076"/>
    </source>
</evidence>
<organism evidence="14 15">
    <name type="scientific">Pacificimonas flava</name>
    <dbReference type="NCBI Taxonomy" id="1234595"/>
    <lineage>
        <taxon>Bacteria</taxon>
        <taxon>Pseudomonadati</taxon>
        <taxon>Pseudomonadota</taxon>
        <taxon>Alphaproteobacteria</taxon>
        <taxon>Sphingomonadales</taxon>
        <taxon>Sphingosinicellaceae</taxon>
        <taxon>Pacificimonas</taxon>
    </lineage>
</organism>
<name>A0A219B7L2_9SPHN</name>
<evidence type="ECO:0000256" key="8">
    <source>
        <dbReference type="ARBA" id="ARBA00022989"/>
    </source>
</evidence>
<comment type="caution">
    <text evidence="14">The sequence shown here is derived from an EMBL/GenBank/DDBJ whole genome shotgun (WGS) entry which is preliminary data.</text>
</comment>
<keyword evidence="9 12" id="KW-0408">Iron</keyword>
<feature type="binding site" description="axial binding residue" evidence="12">
    <location>
        <position position="84"/>
    </location>
    <ligand>
        <name>heme</name>
        <dbReference type="ChEBI" id="CHEBI:30413"/>
        <note>ligand shared with second transmembrane subunit</note>
    </ligand>
    <ligandPart>
        <name>Fe</name>
        <dbReference type="ChEBI" id="CHEBI:18248"/>
    </ligandPart>
</feature>
<feature type="transmembrane region" description="Helical" evidence="13">
    <location>
        <begin position="61"/>
        <end position="82"/>
    </location>
</feature>
<dbReference type="RefSeq" id="WP_088712794.1">
    <property type="nucleotide sequence ID" value="NZ_NFZT01000001.1"/>
</dbReference>
<dbReference type="Proteomes" id="UP000198462">
    <property type="component" value="Unassembled WGS sequence"/>
</dbReference>
<comment type="function">
    <text evidence="1">Membrane-anchoring subunit of succinate dehydrogenase (SDH).</text>
</comment>
<dbReference type="GO" id="GO:0009055">
    <property type="term" value="F:electron transfer activity"/>
    <property type="evidence" value="ECO:0007669"/>
    <property type="project" value="InterPro"/>
</dbReference>
<evidence type="ECO:0000256" key="1">
    <source>
        <dbReference type="ARBA" id="ARBA00004050"/>
    </source>
</evidence>
<dbReference type="AlphaFoldDB" id="A0A219B7L2"/>
<keyword evidence="15" id="KW-1185">Reference proteome</keyword>
<sequence>MATRPQVRPLSPHLGIWRWRVHAVTSITHRVTGNGLAVAGGLAFVWWLVAAALGPEAYADFIAVARSPIGVIVGVGLSWAIFQHAASGVRHLAMDTGAGLELGTSKTSATVTWVFSILATAALWLFILL</sequence>
<dbReference type="GO" id="GO:0016020">
    <property type="term" value="C:membrane"/>
    <property type="evidence" value="ECO:0007669"/>
    <property type="project" value="UniProtKB-SubCell"/>
</dbReference>
<dbReference type="OrthoDB" id="9799441at2"/>
<evidence type="ECO:0000256" key="6">
    <source>
        <dbReference type="ARBA" id="ARBA00022692"/>
    </source>
</evidence>
<dbReference type="Pfam" id="PF01127">
    <property type="entry name" value="Sdh_cyt"/>
    <property type="match status" value="1"/>
</dbReference>
<feature type="transmembrane region" description="Helical" evidence="13">
    <location>
        <begin position="35"/>
        <end position="54"/>
    </location>
</feature>
<keyword evidence="7 12" id="KW-0479">Metal-binding</keyword>
<evidence type="ECO:0000256" key="11">
    <source>
        <dbReference type="ARBA" id="ARBA00025912"/>
    </source>
</evidence>
<gene>
    <name evidence="14" type="ORF">B5C34_11920</name>
</gene>
<comment type="cofactor">
    <cofactor evidence="12">
        <name>heme</name>
        <dbReference type="ChEBI" id="CHEBI:30413"/>
    </cofactor>
    <text evidence="12">The heme is bound between the two transmembrane subunits.</text>
</comment>
<dbReference type="PANTHER" id="PTHR10978:SF5">
    <property type="entry name" value="SUCCINATE DEHYDROGENASE CYTOCHROME B560 SUBUNIT, MITOCHONDRIAL"/>
    <property type="match status" value="1"/>
</dbReference>
<comment type="similarity">
    <text evidence="3">Belongs to the cytochrome b560 family.</text>
</comment>
<evidence type="ECO:0000256" key="3">
    <source>
        <dbReference type="ARBA" id="ARBA00007244"/>
    </source>
</evidence>
<dbReference type="EMBL" id="NFZT01000001">
    <property type="protein sequence ID" value="OWV34096.1"/>
    <property type="molecule type" value="Genomic_DNA"/>
</dbReference>
<comment type="subunit">
    <text evidence="11">Part of an enzyme complex containing four subunits: a flavoprotein, an iron-sulfur protein, plus two membrane-anchoring proteins, SdhC and SdhD. The complex can form homotrimers.</text>
</comment>
<dbReference type="STRING" id="1234595.C725_0529"/>
<dbReference type="PROSITE" id="PS01000">
    <property type="entry name" value="SDH_CYT_1"/>
    <property type="match status" value="1"/>
</dbReference>
<reference evidence="15" key="1">
    <citation type="submission" date="2017-05" db="EMBL/GenBank/DDBJ databases">
        <authorList>
            <person name="Lin X."/>
        </authorList>
    </citation>
    <scope>NUCLEOTIDE SEQUENCE [LARGE SCALE GENOMIC DNA]</scope>
    <source>
        <strain evidence="15">JLT2012</strain>
    </source>
</reference>
<dbReference type="CDD" id="cd03499">
    <property type="entry name" value="SQR_TypeC_SdhC"/>
    <property type="match status" value="1"/>
</dbReference>
<evidence type="ECO:0000313" key="15">
    <source>
        <dbReference type="Proteomes" id="UP000198462"/>
    </source>
</evidence>
<dbReference type="PANTHER" id="PTHR10978">
    <property type="entry name" value="SUCCINATE DEHYDROGENASE CYTOCHROME B560 SUBUNIT"/>
    <property type="match status" value="1"/>
</dbReference>
<evidence type="ECO:0000256" key="10">
    <source>
        <dbReference type="ARBA" id="ARBA00023136"/>
    </source>
</evidence>
<evidence type="ECO:0000256" key="5">
    <source>
        <dbReference type="ARBA" id="ARBA00022617"/>
    </source>
</evidence>
<feature type="transmembrane region" description="Helical" evidence="13">
    <location>
        <begin position="110"/>
        <end position="128"/>
    </location>
</feature>
<evidence type="ECO:0000313" key="14">
    <source>
        <dbReference type="EMBL" id="OWV34096.1"/>
    </source>
</evidence>
<dbReference type="Gene3D" id="1.20.1300.10">
    <property type="entry name" value="Fumarate reductase/succinate dehydrogenase, transmembrane subunit"/>
    <property type="match status" value="1"/>
</dbReference>
<dbReference type="SUPFAM" id="SSF81343">
    <property type="entry name" value="Fumarate reductase respiratory complex transmembrane subunits"/>
    <property type="match status" value="1"/>
</dbReference>
<dbReference type="InterPro" id="IPR018495">
    <property type="entry name" value="Succ_DH_cyt_bsu_CS"/>
</dbReference>
<keyword evidence="5 12" id="KW-0349">Heme</keyword>
<dbReference type="NCBIfam" id="TIGR02970">
    <property type="entry name" value="succ_dehyd_cytB"/>
    <property type="match status" value="1"/>
</dbReference>